<organism evidence="6 7">
    <name type="scientific">Geotrypetes seraphini</name>
    <name type="common">Gaboon caecilian</name>
    <name type="synonym">Caecilia seraphini</name>
    <dbReference type="NCBI Taxonomy" id="260995"/>
    <lineage>
        <taxon>Eukaryota</taxon>
        <taxon>Metazoa</taxon>
        <taxon>Chordata</taxon>
        <taxon>Craniata</taxon>
        <taxon>Vertebrata</taxon>
        <taxon>Euteleostomi</taxon>
        <taxon>Amphibia</taxon>
        <taxon>Gymnophiona</taxon>
        <taxon>Geotrypetes</taxon>
    </lineage>
</organism>
<dbReference type="GO" id="GO:0005085">
    <property type="term" value="F:guanyl-nucleotide exchange factor activity"/>
    <property type="evidence" value="ECO:0007669"/>
    <property type="project" value="UniProtKB-KW"/>
</dbReference>
<dbReference type="RefSeq" id="XP_033818174.1">
    <property type="nucleotide sequence ID" value="XM_033962283.1"/>
</dbReference>
<feature type="domain" description="Ras-associating" evidence="5">
    <location>
        <begin position="46"/>
        <end position="130"/>
    </location>
</feature>
<dbReference type="GeneID" id="117368551"/>
<dbReference type="SMART" id="SM00147">
    <property type="entry name" value="RasGEF"/>
    <property type="match status" value="1"/>
</dbReference>
<evidence type="ECO:0000313" key="6">
    <source>
        <dbReference type="Proteomes" id="UP000515159"/>
    </source>
</evidence>
<dbReference type="GO" id="GO:0007265">
    <property type="term" value="P:Ras protein signal transduction"/>
    <property type="evidence" value="ECO:0007669"/>
    <property type="project" value="TreeGrafter"/>
</dbReference>
<accession>A0A6P8SHP9</accession>
<evidence type="ECO:0000256" key="1">
    <source>
        <dbReference type="ARBA" id="ARBA00022658"/>
    </source>
</evidence>
<feature type="region of interest" description="Disordered" evidence="3">
    <location>
        <begin position="1"/>
        <end position="42"/>
    </location>
</feature>
<evidence type="ECO:0000259" key="4">
    <source>
        <dbReference type="PROSITE" id="PS50009"/>
    </source>
</evidence>
<name>A0A6P8SHP9_GEOSA</name>
<dbReference type="PANTHER" id="PTHR23113">
    <property type="entry name" value="GUANINE NUCLEOTIDE EXCHANGE FACTOR"/>
    <property type="match status" value="1"/>
</dbReference>
<dbReference type="PROSITE" id="PS50009">
    <property type="entry name" value="RASGEF_CAT"/>
    <property type="match status" value="1"/>
</dbReference>
<dbReference type="OrthoDB" id="546434at2759"/>
<dbReference type="KEGG" id="gsh:117368551"/>
<feature type="domain" description="Ras-GEF" evidence="4">
    <location>
        <begin position="155"/>
        <end position="385"/>
    </location>
</feature>
<evidence type="ECO:0000256" key="3">
    <source>
        <dbReference type="SAM" id="MobiDB-lite"/>
    </source>
</evidence>
<evidence type="ECO:0000259" key="5">
    <source>
        <dbReference type="PROSITE" id="PS50200"/>
    </source>
</evidence>
<dbReference type="SUPFAM" id="SSF48366">
    <property type="entry name" value="Ras GEF"/>
    <property type="match status" value="1"/>
</dbReference>
<dbReference type="Pfam" id="PF00617">
    <property type="entry name" value="RasGEF"/>
    <property type="match status" value="1"/>
</dbReference>
<keyword evidence="6" id="KW-1185">Reference proteome</keyword>
<dbReference type="InterPro" id="IPR008937">
    <property type="entry name" value="Ras-like_GEF"/>
</dbReference>
<dbReference type="Proteomes" id="UP000515159">
    <property type="component" value="Chromosome 10"/>
</dbReference>
<dbReference type="InterPro" id="IPR036964">
    <property type="entry name" value="RASGEF_cat_dom_sf"/>
</dbReference>
<sequence>MLGSTTKPSQRPPSVDFPFTVKQRSNHPQKNSPEPSRPRSDEPCYTLDVIKVYKADQYRYIRVSRITRAEEVANQAVHDFALTKDSETYSLAKVSVSPDGVKQGSLPDNFCGLADRLHLNERYYLKNNNKMEHLCSNKAAQKLLKKSKLSLLQLCTVEVATQLSVRDLKMLQNIDPTEYIEELFRLGSRAGHVHLKKYEELSNNMTIWVVTETLSEANQKRRMKTIKHFIKIAMHCKKCKNFNAAFAIMGGLTHSSVTRLRGTWAILPNKYKIYLEDLQDFFSPSGNMRNYRNSLRTQSMQPPVIPLFPLVKKDLFFLHEGNDSMVEGLVNFEKRRLIANNIRTVSQMAFANMAPALIFKQRLLSQSSTYPELLTAQGSARIKQTRKSLLVNAKKLYKDTQMARQVKQYLSNLYIEMDEKKLQFMSLQCEPAYSLRTGSFQKYIGVAEEAVDKKQSEGTQNTMLQVSTLRTQCEGRTRSSKTSIKTGSTVTEDIQGVATAHVQMEGKPGRSTEVSVQTEAIPLKMSTVATQTDVTDQPDENLLLELRNLREEVQRLRSIRDDETFIDGVIQELSQITKQEPNVTIPATPKQTTNPETSRPTIGIQEEAGDADSWQLGCSTSTPQITLKNRFQLLQDEPDNEVTTL</sequence>
<dbReference type="GO" id="GO:0016324">
    <property type="term" value="C:apical plasma membrane"/>
    <property type="evidence" value="ECO:0007669"/>
    <property type="project" value="TreeGrafter"/>
</dbReference>
<evidence type="ECO:0000313" key="7">
    <source>
        <dbReference type="RefSeq" id="XP_033818174.1"/>
    </source>
</evidence>
<dbReference type="AlphaFoldDB" id="A0A6P8SHP9"/>
<protein>
    <submittedName>
        <fullName evidence="7">Rap guanine nucleotide exchange factor 6-like</fullName>
    </submittedName>
</protein>
<proteinExistence type="predicted"/>
<reference evidence="7" key="1">
    <citation type="submission" date="2025-08" db="UniProtKB">
        <authorList>
            <consortium name="RefSeq"/>
        </authorList>
    </citation>
    <scope>IDENTIFICATION</scope>
</reference>
<evidence type="ECO:0000256" key="2">
    <source>
        <dbReference type="PROSITE-ProRule" id="PRU00168"/>
    </source>
</evidence>
<dbReference type="Gene3D" id="1.10.840.10">
    <property type="entry name" value="Ras guanine-nucleotide exchange factors catalytic domain"/>
    <property type="match status" value="1"/>
</dbReference>
<gene>
    <name evidence="7" type="primary">LOC117368551</name>
</gene>
<dbReference type="PROSITE" id="PS50200">
    <property type="entry name" value="RA"/>
    <property type="match status" value="1"/>
</dbReference>
<keyword evidence="1 2" id="KW-0344">Guanine-nucleotide releasing factor</keyword>
<dbReference type="CDD" id="cd00155">
    <property type="entry name" value="RasGEF"/>
    <property type="match status" value="1"/>
</dbReference>
<dbReference type="PANTHER" id="PTHR23113:SF249">
    <property type="entry name" value="RAP GUANINE NUCLEOTIDE EXCHANGE FACTOR 6"/>
    <property type="match status" value="1"/>
</dbReference>
<dbReference type="Pfam" id="PF00788">
    <property type="entry name" value="RA"/>
    <property type="match status" value="1"/>
</dbReference>
<dbReference type="InParanoid" id="A0A6P8SHP9"/>
<dbReference type="InterPro" id="IPR001895">
    <property type="entry name" value="RASGEF_cat_dom"/>
</dbReference>
<dbReference type="InterPro" id="IPR023578">
    <property type="entry name" value="Ras_GEF_dom_sf"/>
</dbReference>
<dbReference type="InterPro" id="IPR000159">
    <property type="entry name" value="RA_dom"/>
</dbReference>
<feature type="compositionally biased region" description="Polar residues" evidence="3">
    <location>
        <begin position="22"/>
        <end position="31"/>
    </location>
</feature>